<protein>
    <submittedName>
        <fullName evidence="3">Helix-turn-helix transcriptional regulator</fullName>
    </submittedName>
</protein>
<evidence type="ECO:0000313" key="3">
    <source>
        <dbReference type="EMBL" id="WND03378.1"/>
    </source>
</evidence>
<dbReference type="Gene3D" id="1.10.260.40">
    <property type="entry name" value="lambda repressor-like DNA-binding domains"/>
    <property type="match status" value="1"/>
</dbReference>
<dbReference type="AlphaFoldDB" id="A0AA52EHQ7"/>
<feature type="transmembrane region" description="Helical" evidence="1">
    <location>
        <begin position="97"/>
        <end position="116"/>
    </location>
</feature>
<dbReference type="InterPro" id="IPR010982">
    <property type="entry name" value="Lambda_DNA-bd_dom_sf"/>
</dbReference>
<dbReference type="Pfam" id="PF13560">
    <property type="entry name" value="HTH_31"/>
    <property type="match status" value="1"/>
</dbReference>
<keyword evidence="1" id="KW-0812">Transmembrane</keyword>
<dbReference type="EMBL" id="CP123872">
    <property type="protein sequence ID" value="WND03378.1"/>
    <property type="molecule type" value="Genomic_DNA"/>
</dbReference>
<proteinExistence type="predicted"/>
<dbReference type="RefSeq" id="WP_310799231.1">
    <property type="nucleotide sequence ID" value="NZ_CP123872.1"/>
</dbReference>
<evidence type="ECO:0000313" key="4">
    <source>
        <dbReference type="Proteomes" id="UP001268683"/>
    </source>
</evidence>
<feature type="domain" description="HTH cro/C1-type" evidence="2">
    <location>
        <begin position="7"/>
        <end position="61"/>
    </location>
</feature>
<keyword evidence="1" id="KW-1133">Transmembrane helix</keyword>
<dbReference type="SUPFAM" id="SSF47413">
    <property type="entry name" value="lambda repressor-like DNA-binding domains"/>
    <property type="match status" value="1"/>
</dbReference>
<dbReference type="Proteomes" id="UP001268683">
    <property type="component" value="Chromosome"/>
</dbReference>
<dbReference type="SMART" id="SM00530">
    <property type="entry name" value="HTH_XRE"/>
    <property type="match status" value="1"/>
</dbReference>
<reference evidence="3" key="1">
    <citation type="submission" date="2023-04" db="EMBL/GenBank/DDBJ databases">
        <title>Complete genome sequence of Temperatibacter marinus.</title>
        <authorList>
            <person name="Rong J.-C."/>
            <person name="Yi M.-L."/>
            <person name="Zhao Q."/>
        </authorList>
    </citation>
    <scope>NUCLEOTIDE SEQUENCE</scope>
    <source>
        <strain evidence="3">NBRC 110045</strain>
    </source>
</reference>
<sequence length="260" mass="30131">MKFGLFLKKEREAREWTQPQAAEAIGIEQSYLSKLENGKAIPSTETFEQLMACYEFDLKKLGEAVDDSELEKLQEIVLVRDFIMRSRTKSEKSRRRWLITGLVAVMTGVFFMGYAFSPLHDVQVKHTYESKGVIQQKESPYIFAEMPSFSDFKRIMQTGGKVTMELQGIGPGPAPSSERDRLKMKPLSTRLDYHVTKTWQYRGEYYDIPVKEQEKAGVYRRYNLIHSKRYRTTDPIVGMLAFGLMLFVGGLASFFISRRW</sequence>
<name>A0AA52EHQ7_9PROT</name>
<dbReference type="PROSITE" id="PS50943">
    <property type="entry name" value="HTH_CROC1"/>
    <property type="match status" value="1"/>
</dbReference>
<evidence type="ECO:0000259" key="2">
    <source>
        <dbReference type="PROSITE" id="PS50943"/>
    </source>
</evidence>
<gene>
    <name evidence="3" type="ORF">QGN29_03210</name>
</gene>
<dbReference type="CDD" id="cd00093">
    <property type="entry name" value="HTH_XRE"/>
    <property type="match status" value="1"/>
</dbReference>
<dbReference type="KEGG" id="tmk:QGN29_03210"/>
<keyword evidence="4" id="KW-1185">Reference proteome</keyword>
<keyword evidence="1" id="KW-0472">Membrane</keyword>
<dbReference type="InterPro" id="IPR001387">
    <property type="entry name" value="Cro/C1-type_HTH"/>
</dbReference>
<dbReference type="GO" id="GO:0003677">
    <property type="term" value="F:DNA binding"/>
    <property type="evidence" value="ECO:0007669"/>
    <property type="project" value="InterPro"/>
</dbReference>
<accession>A0AA52EHQ7</accession>
<feature type="transmembrane region" description="Helical" evidence="1">
    <location>
        <begin position="236"/>
        <end position="256"/>
    </location>
</feature>
<organism evidence="3 4">
    <name type="scientific">Temperatibacter marinus</name>
    <dbReference type="NCBI Taxonomy" id="1456591"/>
    <lineage>
        <taxon>Bacteria</taxon>
        <taxon>Pseudomonadati</taxon>
        <taxon>Pseudomonadota</taxon>
        <taxon>Alphaproteobacteria</taxon>
        <taxon>Kordiimonadales</taxon>
        <taxon>Temperatibacteraceae</taxon>
        <taxon>Temperatibacter</taxon>
    </lineage>
</organism>
<evidence type="ECO:0000256" key="1">
    <source>
        <dbReference type="SAM" id="Phobius"/>
    </source>
</evidence>